<dbReference type="AlphaFoldDB" id="A0ABD4Q6D2"/>
<sequence>ANAHEDAVLVDLARRLSVTASVPQAVISSAFDPAWSERVAPSVELAVCGAPMRRGPLTHELSERGARWNGEVRTAASYRLVALDTT</sequence>
<feature type="domain" description="Allophanate hydrolase C-terminal" evidence="1">
    <location>
        <begin position="43"/>
        <end position="85"/>
    </location>
</feature>
<dbReference type="GO" id="GO:0016787">
    <property type="term" value="F:hydrolase activity"/>
    <property type="evidence" value="ECO:0007669"/>
    <property type="project" value="UniProtKB-KW"/>
</dbReference>
<keyword evidence="2" id="KW-0378">Hydrolase</keyword>
<evidence type="ECO:0000259" key="1">
    <source>
        <dbReference type="Pfam" id="PF21986"/>
    </source>
</evidence>
<reference evidence="2 3" key="1">
    <citation type="submission" date="2021-03" db="EMBL/GenBank/DDBJ databases">
        <title>Whole Genome Sequencing of Mycobacterium tuberculosis clinical isolates from Arunachal Pradesh, India.</title>
        <authorList>
            <person name="Singh S."/>
            <person name="Mudliar S.R."/>
            <person name="Kulsum U."/>
            <person name="Rufai S.B."/>
            <person name="Singh P.K."/>
            <person name="Umpo M."/>
            <person name="Nyori M."/>
        </authorList>
    </citation>
    <scope>NUCLEOTIDE SEQUENCE [LARGE SCALE GENOMIC DNA]</scope>
    <source>
        <strain evidence="2 3">OMICS/BPL/0142/20/SP</strain>
    </source>
</reference>
<accession>A0ABD4Q6D2</accession>
<dbReference type="Gene3D" id="3.10.490.10">
    <property type="entry name" value="Gamma-glutamyl cyclotransferase-like"/>
    <property type="match status" value="1"/>
</dbReference>
<organism evidence="2 3">
    <name type="scientific">Mycobacterium tuberculosis</name>
    <dbReference type="NCBI Taxonomy" id="1773"/>
    <lineage>
        <taxon>Bacteria</taxon>
        <taxon>Bacillati</taxon>
        <taxon>Actinomycetota</taxon>
        <taxon>Actinomycetes</taxon>
        <taxon>Mycobacteriales</taxon>
        <taxon>Mycobacteriaceae</taxon>
        <taxon>Mycobacterium</taxon>
        <taxon>Mycobacterium tuberculosis complex</taxon>
    </lineage>
</organism>
<gene>
    <name evidence="2" type="ORF">J8J21_21615</name>
</gene>
<comment type="caution">
    <text evidence="2">The sequence shown here is derived from an EMBL/GenBank/DDBJ whole genome shotgun (WGS) entry which is preliminary data.</text>
</comment>
<feature type="non-terminal residue" evidence="2">
    <location>
        <position position="86"/>
    </location>
</feature>
<feature type="non-terminal residue" evidence="2">
    <location>
        <position position="1"/>
    </location>
</feature>
<dbReference type="EMBL" id="JAGIZI010000367">
    <property type="protein sequence ID" value="MBP0685645.1"/>
    <property type="molecule type" value="Genomic_DNA"/>
</dbReference>
<evidence type="ECO:0000313" key="2">
    <source>
        <dbReference type="EMBL" id="MBP0685645.1"/>
    </source>
</evidence>
<dbReference type="InterPro" id="IPR053844">
    <property type="entry name" value="AH_C"/>
</dbReference>
<dbReference type="Proteomes" id="UP000671119">
    <property type="component" value="Unassembled WGS sequence"/>
</dbReference>
<protein>
    <submittedName>
        <fullName evidence="2">Allophanate hydrolase</fullName>
    </submittedName>
</protein>
<proteinExistence type="predicted"/>
<dbReference type="Pfam" id="PF21986">
    <property type="entry name" value="AH_C"/>
    <property type="match status" value="1"/>
</dbReference>
<name>A0ABD4Q6D2_MYCTX</name>
<evidence type="ECO:0000313" key="3">
    <source>
        <dbReference type="Proteomes" id="UP000671119"/>
    </source>
</evidence>